<proteinExistence type="predicted"/>
<name>Q9GYF9_CAEEL</name>
<reference evidence="1 2" key="1">
    <citation type="journal article" date="1998" name="Science">
        <title>Genome sequence of the nematode C. elegans: a platform for investigating biology.</title>
        <authorList>
            <consortium name="The C. elegans sequencing consortium"/>
            <person name="Sulson J.E."/>
            <person name="Waterston R."/>
        </authorList>
    </citation>
    <scope>NUCLEOTIDE SEQUENCE [LARGE SCALE GENOMIC DNA]</scope>
    <source>
        <strain evidence="1 2">Bristol N2</strain>
    </source>
</reference>
<dbReference type="AlphaFoldDB" id="Q9GYF9"/>
<dbReference type="UCSC" id="ZC395.11">
    <property type="organism name" value="c. elegans"/>
</dbReference>
<dbReference type="InParanoid" id="Q9GYF9"/>
<dbReference type="AGR" id="WB:WBGene00022600"/>
<dbReference type="GeneID" id="191153"/>
<keyword evidence="2" id="KW-1185">Reference proteome</keyword>
<accession>Q9GYF9</accession>
<dbReference type="HOGENOM" id="CLU_3034374_0_0_1"/>
<dbReference type="WormBase" id="ZC395.11">
    <property type="protein sequence ID" value="CE01437"/>
    <property type="gene ID" value="WBGene00022600"/>
</dbReference>
<dbReference type="PaxDb" id="6239-ZC395.11"/>
<dbReference type="STRING" id="6239.ZC395.11.1"/>
<evidence type="ECO:0000313" key="2">
    <source>
        <dbReference type="Proteomes" id="UP000001940"/>
    </source>
</evidence>
<protein>
    <submittedName>
        <fullName evidence="1">Transposase</fullName>
    </submittedName>
</protein>
<dbReference type="EMBL" id="BX284603">
    <property type="protein sequence ID" value="CCD66669.1"/>
    <property type="molecule type" value="Genomic_DNA"/>
</dbReference>
<dbReference type="PhylomeDB" id="Q9GYF9"/>
<sequence length="55" mass="6716">MYFSKQIFYFLLMEEDSSVKYPHRESKPRMERVSMEAIQDEWRHLFGVDGENNRG</sequence>
<dbReference type="CTD" id="191153"/>
<evidence type="ECO:0000313" key="1">
    <source>
        <dbReference type="EMBL" id="CCD66669.1"/>
    </source>
</evidence>
<dbReference type="RefSeq" id="NP_498129.1">
    <property type="nucleotide sequence ID" value="NM_065728.1"/>
</dbReference>
<organism evidence="1 2">
    <name type="scientific">Caenorhabditis elegans</name>
    <dbReference type="NCBI Taxonomy" id="6239"/>
    <lineage>
        <taxon>Eukaryota</taxon>
        <taxon>Metazoa</taxon>
        <taxon>Ecdysozoa</taxon>
        <taxon>Nematoda</taxon>
        <taxon>Chromadorea</taxon>
        <taxon>Rhabditida</taxon>
        <taxon>Rhabditina</taxon>
        <taxon>Rhabditomorpha</taxon>
        <taxon>Rhabditoidea</taxon>
        <taxon>Rhabditidae</taxon>
        <taxon>Peloderinae</taxon>
        <taxon>Caenorhabditis</taxon>
    </lineage>
</organism>
<evidence type="ECO:0000313" key="3">
    <source>
        <dbReference type="WormBase" id="ZC395.11"/>
    </source>
</evidence>
<dbReference type="Proteomes" id="UP000001940">
    <property type="component" value="Chromosome III"/>
</dbReference>
<dbReference type="KEGG" id="cel:CELE_ZC395.11"/>
<dbReference type="Bgee" id="WBGene00022600">
    <property type="expression patterns" value="Expressed in pharyngeal muscle cell (C elegans)"/>
</dbReference>
<gene>
    <name evidence="1" type="ORF">CELE_ZC395.11</name>
    <name evidence="1 3" type="ORF">ZC395.11</name>
</gene>
<dbReference type="PIR" id="T27546">
    <property type="entry name" value="T27546"/>
</dbReference>